<proteinExistence type="predicted"/>
<name>A0AAV5WMG8_9BILA</name>
<protein>
    <submittedName>
        <fullName evidence="1">Uncharacterized protein</fullName>
    </submittedName>
</protein>
<evidence type="ECO:0000313" key="1">
    <source>
        <dbReference type="EMBL" id="GMT30954.1"/>
    </source>
</evidence>
<comment type="caution">
    <text evidence="1">The sequence shown here is derived from an EMBL/GenBank/DDBJ whole genome shotgun (WGS) entry which is preliminary data.</text>
</comment>
<reference evidence="1" key="1">
    <citation type="submission" date="2023-10" db="EMBL/GenBank/DDBJ databases">
        <title>Genome assembly of Pristionchus species.</title>
        <authorList>
            <person name="Yoshida K."/>
            <person name="Sommer R.J."/>
        </authorList>
    </citation>
    <scope>NUCLEOTIDE SEQUENCE</scope>
    <source>
        <strain evidence="1">RS5133</strain>
    </source>
</reference>
<dbReference type="EMBL" id="BTSY01000005">
    <property type="protein sequence ID" value="GMT30954.1"/>
    <property type="molecule type" value="Genomic_DNA"/>
</dbReference>
<accession>A0AAV5WMG8</accession>
<organism evidence="1 2">
    <name type="scientific">Pristionchus fissidentatus</name>
    <dbReference type="NCBI Taxonomy" id="1538716"/>
    <lineage>
        <taxon>Eukaryota</taxon>
        <taxon>Metazoa</taxon>
        <taxon>Ecdysozoa</taxon>
        <taxon>Nematoda</taxon>
        <taxon>Chromadorea</taxon>
        <taxon>Rhabditida</taxon>
        <taxon>Rhabditina</taxon>
        <taxon>Diplogasteromorpha</taxon>
        <taxon>Diplogasteroidea</taxon>
        <taxon>Neodiplogasteridae</taxon>
        <taxon>Pristionchus</taxon>
    </lineage>
</organism>
<evidence type="ECO:0000313" key="2">
    <source>
        <dbReference type="Proteomes" id="UP001432322"/>
    </source>
</evidence>
<sequence length="297" mass="34000">PYLACLIDNYWSFTGGKRIYKDGKHWFVEYSNSQKWKFHEKDAFNVSCKPAEMHSSVRIEKLIFTNITHFHTHRFDICNSVPRLGNGLIVTDSFGCVDGYDWNYARPIGGESFHEKPVCTEGGWQVGSAVLQSPINEMWCKPRSTANPNCGSIRLDDKAYCTPKGYRCADNFLPYLSCYINNYWSYTGGLLIFKRNRKWVVKSSNDEYSFDEQFAHNITCIYNGKPSHAPCRKAVPRFGSAYLAGDTYNCITGFEWNYAMEVDGKLFNCIPFCQAGGWTVNGTLLTKPIKEMWCKPV</sequence>
<feature type="non-terminal residue" evidence="1">
    <location>
        <position position="297"/>
    </location>
</feature>
<gene>
    <name evidence="1" type="ORF">PFISCL1PPCAC_22251</name>
</gene>
<dbReference type="AlphaFoldDB" id="A0AAV5WMG8"/>
<dbReference type="Proteomes" id="UP001432322">
    <property type="component" value="Unassembled WGS sequence"/>
</dbReference>
<feature type="non-terminal residue" evidence="1">
    <location>
        <position position="1"/>
    </location>
</feature>
<keyword evidence="2" id="KW-1185">Reference proteome</keyword>